<evidence type="ECO:0000313" key="2">
    <source>
        <dbReference type="Proteomes" id="UP000827872"/>
    </source>
</evidence>
<organism evidence="1 2">
    <name type="scientific">Sphaerodactylus townsendi</name>
    <dbReference type="NCBI Taxonomy" id="933632"/>
    <lineage>
        <taxon>Eukaryota</taxon>
        <taxon>Metazoa</taxon>
        <taxon>Chordata</taxon>
        <taxon>Craniata</taxon>
        <taxon>Vertebrata</taxon>
        <taxon>Euteleostomi</taxon>
        <taxon>Lepidosauria</taxon>
        <taxon>Squamata</taxon>
        <taxon>Bifurcata</taxon>
        <taxon>Gekkota</taxon>
        <taxon>Sphaerodactylidae</taxon>
        <taxon>Sphaerodactylus</taxon>
    </lineage>
</organism>
<dbReference type="Proteomes" id="UP000827872">
    <property type="component" value="Linkage Group LG11"/>
</dbReference>
<accession>A0ACB8FW18</accession>
<gene>
    <name evidence="1" type="ORF">K3G42_022375</name>
</gene>
<protein>
    <submittedName>
        <fullName evidence="1">Uncharacterized protein</fullName>
    </submittedName>
</protein>
<evidence type="ECO:0000313" key="1">
    <source>
        <dbReference type="EMBL" id="KAH8011388.1"/>
    </source>
</evidence>
<name>A0ACB8FW18_9SAUR</name>
<comment type="caution">
    <text evidence="1">The sequence shown here is derived from an EMBL/GenBank/DDBJ whole genome shotgun (WGS) entry which is preliminary data.</text>
</comment>
<reference evidence="1" key="1">
    <citation type="submission" date="2021-08" db="EMBL/GenBank/DDBJ databases">
        <title>The first chromosome-level gecko genome reveals the dynamic sex chromosomes of Neotropical dwarf geckos (Sphaerodactylidae: Sphaerodactylus).</title>
        <authorList>
            <person name="Pinto B.J."/>
            <person name="Keating S.E."/>
            <person name="Gamble T."/>
        </authorList>
    </citation>
    <scope>NUCLEOTIDE SEQUENCE</scope>
    <source>
        <strain evidence="1">TG3544</strain>
    </source>
</reference>
<proteinExistence type="predicted"/>
<sequence length="94" mass="10141">MDLLLVGAVLVILGVSGSAPPPAEGSLAPRDAARFAVETYNQETETQAVFKLLKFRNTHKTKGEVFQRDLKGMRGGLTRIFREGGPGIGTSIRK</sequence>
<keyword evidence="2" id="KW-1185">Reference proteome</keyword>
<dbReference type="EMBL" id="CM037624">
    <property type="protein sequence ID" value="KAH8011388.1"/>
    <property type="molecule type" value="Genomic_DNA"/>
</dbReference>